<gene>
    <name evidence="1" type="ORF">Vadar_016278</name>
</gene>
<evidence type="ECO:0000313" key="2">
    <source>
        <dbReference type="Proteomes" id="UP000828048"/>
    </source>
</evidence>
<reference evidence="1 2" key="1">
    <citation type="journal article" date="2021" name="Hortic Res">
        <title>High-quality reference genome and annotation aids understanding of berry development for evergreen blueberry (Vaccinium darrowii).</title>
        <authorList>
            <person name="Yu J."/>
            <person name="Hulse-Kemp A.M."/>
            <person name="Babiker E."/>
            <person name="Staton M."/>
        </authorList>
    </citation>
    <scope>NUCLEOTIDE SEQUENCE [LARGE SCALE GENOMIC DNA]</scope>
    <source>
        <strain evidence="2">cv. NJ 8807/NJ 8810</strain>
        <tissue evidence="1">Young leaf</tissue>
    </source>
</reference>
<comment type="caution">
    <text evidence="1">The sequence shown here is derived from an EMBL/GenBank/DDBJ whole genome shotgun (WGS) entry which is preliminary data.</text>
</comment>
<dbReference type="Proteomes" id="UP000828048">
    <property type="component" value="Chromosome 10"/>
</dbReference>
<dbReference type="EMBL" id="CM037160">
    <property type="protein sequence ID" value="KAH7840392.1"/>
    <property type="molecule type" value="Genomic_DNA"/>
</dbReference>
<keyword evidence="2" id="KW-1185">Reference proteome</keyword>
<name>A0ACB7XID0_9ERIC</name>
<evidence type="ECO:0000313" key="1">
    <source>
        <dbReference type="EMBL" id="KAH7840392.1"/>
    </source>
</evidence>
<organism evidence="1 2">
    <name type="scientific">Vaccinium darrowii</name>
    <dbReference type="NCBI Taxonomy" id="229202"/>
    <lineage>
        <taxon>Eukaryota</taxon>
        <taxon>Viridiplantae</taxon>
        <taxon>Streptophyta</taxon>
        <taxon>Embryophyta</taxon>
        <taxon>Tracheophyta</taxon>
        <taxon>Spermatophyta</taxon>
        <taxon>Magnoliopsida</taxon>
        <taxon>eudicotyledons</taxon>
        <taxon>Gunneridae</taxon>
        <taxon>Pentapetalae</taxon>
        <taxon>asterids</taxon>
        <taxon>Ericales</taxon>
        <taxon>Ericaceae</taxon>
        <taxon>Vaccinioideae</taxon>
        <taxon>Vaccinieae</taxon>
        <taxon>Vaccinium</taxon>
    </lineage>
</organism>
<accession>A0ACB7XID0</accession>
<proteinExistence type="predicted"/>
<protein>
    <submittedName>
        <fullName evidence="1">Uncharacterized protein</fullName>
    </submittedName>
</protein>
<sequence length="126" mass="14304">MMLDCRFYEAVVQLPLQKAQALDPAGDALNEQLDAGTREHALSRREQCYEIITSELRALKGETSQREFGSPIRPVVQSALDPASRKKNICQIIQLGVQSPDRLFHKYLYRALIDLGLENELAYLPF</sequence>